<name>A0A0F9BAH4_9ZZZZ</name>
<comment type="caution">
    <text evidence="1">The sequence shown here is derived from an EMBL/GenBank/DDBJ whole genome shotgun (WGS) entry which is preliminary data.</text>
</comment>
<evidence type="ECO:0000313" key="1">
    <source>
        <dbReference type="EMBL" id="KKL10797.1"/>
    </source>
</evidence>
<dbReference type="EMBL" id="LAZR01041916">
    <property type="protein sequence ID" value="KKL10797.1"/>
    <property type="molecule type" value="Genomic_DNA"/>
</dbReference>
<protein>
    <submittedName>
        <fullName evidence="1">Uncharacterized protein</fullName>
    </submittedName>
</protein>
<accession>A0A0F9BAH4</accession>
<organism evidence="1">
    <name type="scientific">marine sediment metagenome</name>
    <dbReference type="NCBI Taxonomy" id="412755"/>
    <lineage>
        <taxon>unclassified sequences</taxon>
        <taxon>metagenomes</taxon>
        <taxon>ecological metagenomes</taxon>
    </lineage>
</organism>
<proteinExistence type="predicted"/>
<reference evidence="1" key="1">
    <citation type="journal article" date="2015" name="Nature">
        <title>Complex archaea that bridge the gap between prokaryotes and eukaryotes.</title>
        <authorList>
            <person name="Spang A."/>
            <person name="Saw J.H."/>
            <person name="Jorgensen S.L."/>
            <person name="Zaremba-Niedzwiedzka K."/>
            <person name="Martijn J."/>
            <person name="Lind A.E."/>
            <person name="van Eijk R."/>
            <person name="Schleper C."/>
            <person name="Guy L."/>
            <person name="Ettema T.J."/>
        </authorList>
    </citation>
    <scope>NUCLEOTIDE SEQUENCE</scope>
</reference>
<dbReference type="AlphaFoldDB" id="A0A0F9BAH4"/>
<sequence>MYRIESTIVEKLKEQELNATDLLCEHAKNRKSKTESKVIYYEISDEILAKLKIVGINAEQELIDSIQAAVHDMGGGEIKIIRRKEE</sequence>
<gene>
    <name evidence="1" type="ORF">LCGC14_2552220</name>
</gene>